<keyword evidence="6" id="KW-1015">Disulfide bond</keyword>
<evidence type="ECO:0000256" key="5">
    <source>
        <dbReference type="ARBA" id="ARBA00023008"/>
    </source>
</evidence>
<feature type="domain" description="Plastocyanin-like" evidence="11">
    <location>
        <begin position="389"/>
        <end position="518"/>
    </location>
</feature>
<dbReference type="GO" id="GO:0033215">
    <property type="term" value="P:reductive iron assimilation"/>
    <property type="evidence" value="ECO:0007669"/>
    <property type="project" value="TreeGrafter"/>
</dbReference>
<proteinExistence type="inferred from homology"/>
<evidence type="ECO:0000256" key="3">
    <source>
        <dbReference type="ARBA" id="ARBA00022729"/>
    </source>
</evidence>
<keyword evidence="3 9" id="KW-0732">Signal</keyword>
<dbReference type="FunCoup" id="A0A1Y2B854">
    <property type="interactions" value="34"/>
</dbReference>
<dbReference type="PROSITE" id="PS00080">
    <property type="entry name" value="MULTICOPPER_OXIDASE2"/>
    <property type="match status" value="1"/>
</dbReference>
<evidence type="ECO:0000259" key="10">
    <source>
        <dbReference type="Pfam" id="PF00394"/>
    </source>
</evidence>
<reference evidence="13 14" key="1">
    <citation type="submission" date="2016-07" db="EMBL/GenBank/DDBJ databases">
        <title>Pervasive Adenine N6-methylation of Active Genes in Fungi.</title>
        <authorList>
            <consortium name="DOE Joint Genome Institute"/>
            <person name="Mondo S.J."/>
            <person name="Dannebaum R.O."/>
            <person name="Kuo R.C."/>
            <person name="Labutti K."/>
            <person name="Haridas S."/>
            <person name="Kuo A."/>
            <person name="Salamov A."/>
            <person name="Ahrendt S.R."/>
            <person name="Lipzen A."/>
            <person name="Sullivan W."/>
            <person name="Andreopoulos W.B."/>
            <person name="Clum A."/>
            <person name="Lindquist E."/>
            <person name="Daum C."/>
            <person name="Ramamoorthy G.K."/>
            <person name="Gryganskyi A."/>
            <person name="Culley D."/>
            <person name="Magnuson J.K."/>
            <person name="James T.Y."/>
            <person name="O'Malley M.A."/>
            <person name="Stajich J.E."/>
            <person name="Spatafora J.W."/>
            <person name="Visel A."/>
            <person name="Grigoriev I.V."/>
        </authorList>
    </citation>
    <scope>NUCLEOTIDE SEQUENCE [LARGE SCALE GENOMIC DNA]</scope>
    <source>
        <strain evidence="13 14">68-887.2</strain>
    </source>
</reference>
<keyword evidence="5" id="KW-0186">Copper</keyword>
<dbReference type="CDD" id="cd13899">
    <property type="entry name" value="CuRO_3_Fet3p"/>
    <property type="match status" value="1"/>
</dbReference>
<keyword evidence="8" id="KW-1133">Transmembrane helix</keyword>
<gene>
    <name evidence="13" type="ORF">BCR39DRAFT_527805</name>
</gene>
<dbReference type="GO" id="GO:0004322">
    <property type="term" value="F:ferroxidase activity"/>
    <property type="evidence" value="ECO:0007669"/>
    <property type="project" value="TreeGrafter"/>
</dbReference>
<dbReference type="EMBL" id="MCFC01000017">
    <property type="protein sequence ID" value="ORY31018.1"/>
    <property type="molecule type" value="Genomic_DNA"/>
</dbReference>
<dbReference type="InterPro" id="IPR008972">
    <property type="entry name" value="Cupredoxin"/>
</dbReference>
<evidence type="ECO:0000256" key="6">
    <source>
        <dbReference type="ARBA" id="ARBA00023157"/>
    </source>
</evidence>
<dbReference type="GO" id="GO:0005507">
    <property type="term" value="F:copper ion binding"/>
    <property type="evidence" value="ECO:0007669"/>
    <property type="project" value="InterPro"/>
</dbReference>
<dbReference type="OrthoDB" id="2121828at2759"/>
<evidence type="ECO:0000259" key="11">
    <source>
        <dbReference type="Pfam" id="PF07731"/>
    </source>
</evidence>
<dbReference type="InterPro" id="IPR001117">
    <property type="entry name" value="Cu-oxidase_2nd"/>
</dbReference>
<dbReference type="Gene3D" id="2.60.40.420">
    <property type="entry name" value="Cupredoxins - blue copper proteins"/>
    <property type="match status" value="3"/>
</dbReference>
<protein>
    <submittedName>
        <fullName evidence="13">Cupredoxin</fullName>
    </submittedName>
</protein>
<dbReference type="Pfam" id="PF07732">
    <property type="entry name" value="Cu-oxidase_3"/>
    <property type="match status" value="1"/>
</dbReference>
<dbReference type="Proteomes" id="UP000193986">
    <property type="component" value="Unassembled WGS sequence"/>
</dbReference>
<dbReference type="InterPro" id="IPR033138">
    <property type="entry name" value="Cu_oxidase_CS"/>
</dbReference>
<dbReference type="InterPro" id="IPR002355">
    <property type="entry name" value="Cu_oxidase_Cu_BS"/>
</dbReference>
<keyword evidence="8" id="KW-0812">Transmembrane</keyword>
<evidence type="ECO:0000256" key="2">
    <source>
        <dbReference type="ARBA" id="ARBA00022723"/>
    </source>
</evidence>
<keyword evidence="7" id="KW-0325">Glycoprotein</keyword>
<dbReference type="GO" id="GO:0010106">
    <property type="term" value="P:cellular response to iron ion starvation"/>
    <property type="evidence" value="ECO:0007669"/>
    <property type="project" value="TreeGrafter"/>
</dbReference>
<dbReference type="InParanoid" id="A0A1Y2B854"/>
<dbReference type="STRING" id="71784.A0A1Y2B854"/>
<feature type="signal peptide" evidence="9">
    <location>
        <begin position="1"/>
        <end position="21"/>
    </location>
</feature>
<dbReference type="PANTHER" id="PTHR11709">
    <property type="entry name" value="MULTI-COPPER OXIDASE"/>
    <property type="match status" value="1"/>
</dbReference>
<dbReference type="Pfam" id="PF07731">
    <property type="entry name" value="Cu-oxidase_2"/>
    <property type="match status" value="1"/>
</dbReference>
<keyword evidence="14" id="KW-1185">Reference proteome</keyword>
<accession>A0A1Y2B854</accession>
<feature type="domain" description="Plastocyanin-like" evidence="10">
    <location>
        <begin position="162"/>
        <end position="301"/>
    </location>
</feature>
<feature type="chain" id="PRO_5012440656" evidence="9">
    <location>
        <begin position="22"/>
        <end position="637"/>
    </location>
</feature>
<evidence type="ECO:0000313" key="14">
    <source>
        <dbReference type="Proteomes" id="UP000193986"/>
    </source>
</evidence>
<dbReference type="PROSITE" id="PS00079">
    <property type="entry name" value="MULTICOPPER_OXIDASE1"/>
    <property type="match status" value="1"/>
</dbReference>
<dbReference type="Pfam" id="PF00394">
    <property type="entry name" value="Cu-oxidase"/>
    <property type="match status" value="1"/>
</dbReference>
<evidence type="ECO:0000259" key="12">
    <source>
        <dbReference type="Pfam" id="PF07732"/>
    </source>
</evidence>
<dbReference type="AlphaFoldDB" id="A0A1Y2B854"/>
<feature type="domain" description="Plastocyanin-like" evidence="12">
    <location>
        <begin position="30"/>
        <end position="149"/>
    </location>
</feature>
<dbReference type="InterPro" id="IPR045087">
    <property type="entry name" value="Cu-oxidase_fam"/>
</dbReference>
<comment type="caution">
    <text evidence="13">The sequence shown here is derived from an EMBL/GenBank/DDBJ whole genome shotgun (WGS) entry which is preliminary data.</text>
</comment>
<evidence type="ECO:0000256" key="9">
    <source>
        <dbReference type="SAM" id="SignalP"/>
    </source>
</evidence>
<dbReference type="InterPro" id="IPR044130">
    <property type="entry name" value="CuRO_2_Fet3-like"/>
</dbReference>
<keyword evidence="2" id="KW-0479">Metal-binding</keyword>
<evidence type="ECO:0000256" key="1">
    <source>
        <dbReference type="ARBA" id="ARBA00010609"/>
    </source>
</evidence>
<keyword evidence="8" id="KW-0472">Membrane</keyword>
<dbReference type="InterPro" id="IPR011706">
    <property type="entry name" value="Cu-oxidase_C"/>
</dbReference>
<feature type="transmembrane region" description="Helical" evidence="8">
    <location>
        <begin position="574"/>
        <end position="595"/>
    </location>
</feature>
<dbReference type="GO" id="GO:0033573">
    <property type="term" value="C:high-affinity iron permease complex"/>
    <property type="evidence" value="ECO:0007669"/>
    <property type="project" value="TreeGrafter"/>
</dbReference>
<sequence>MRSLVTIVVVVVIVLALTVQAAVVDQYWNITYAQANPAGLKERRVIGVNNTWPPPPITLTQGDLLRLHVTNGLGDPDIGTAIHVHGMFFNGTSYYDGAVGITQCSIPDGREMIYEIDSGLQTGTFWIHGHYLGQYVDGLRSPVIILPNNDTGRNDNVIWDDEYTLLVSDWYNDEHRELLDYFLSWKNPTGAEPVPDAAAIYVMHDGKYSPSAEAVRDGTATNDQASMLFQPGKTYKIRIINMSALAMFHIKLDGHEMSIIESDGVELEPYPVDVLEIAVAQRYSVSVKAREQGGQNWAMAVMQDPDMYDFLPDDLVLNNTVQIIYDESAPLAEAIEVEEWPDLDDSCFVPVLKMEMAPADIEYRLDVWFDTYDDGSNRGTFNNITFQEPKTPSIFTALTMGNDSFLPQVYGAQTNAFAYPHMANIELTVYNWDDGFHPFHFHGHEFQLVKKSFDVTEDDSLPDEVQLNPSRRDTVTIPPRGKVVLRWRADNPGAWFFHCHVDWHLSSGLAAVFIEAPEKLQENTIIPSVLYDQCKYWDLPTSGNVVGKDSTTDFKGQPWGPFPLKTGWNKGSSIAMSLCIFSALVGCAGIIWYGFAQLDVDEVESQVKRKMDAKLARKRIGAGQRWASLYGLVGNKK</sequence>
<dbReference type="SUPFAM" id="SSF49503">
    <property type="entry name" value="Cupredoxins"/>
    <property type="match status" value="3"/>
</dbReference>
<dbReference type="CDD" id="cd13851">
    <property type="entry name" value="CuRO_1_Fet3p"/>
    <property type="match status" value="1"/>
</dbReference>
<name>A0A1Y2B854_9TREE</name>
<organism evidence="13 14">
    <name type="scientific">Naematelia encephala</name>
    <dbReference type="NCBI Taxonomy" id="71784"/>
    <lineage>
        <taxon>Eukaryota</taxon>
        <taxon>Fungi</taxon>
        <taxon>Dikarya</taxon>
        <taxon>Basidiomycota</taxon>
        <taxon>Agaricomycotina</taxon>
        <taxon>Tremellomycetes</taxon>
        <taxon>Tremellales</taxon>
        <taxon>Naemateliaceae</taxon>
        <taxon>Naematelia</taxon>
    </lineage>
</organism>
<dbReference type="CDD" id="cd13877">
    <property type="entry name" value="CuRO_2_Fet3p_like"/>
    <property type="match status" value="1"/>
</dbReference>
<comment type="similarity">
    <text evidence="1">Belongs to the multicopper oxidase family.</text>
</comment>
<dbReference type="PANTHER" id="PTHR11709:SF361">
    <property type="entry name" value="IRON TRANSPORT MULTICOPPER OXIDASE FET3"/>
    <property type="match status" value="1"/>
</dbReference>
<evidence type="ECO:0000313" key="13">
    <source>
        <dbReference type="EMBL" id="ORY31018.1"/>
    </source>
</evidence>
<evidence type="ECO:0000256" key="7">
    <source>
        <dbReference type="ARBA" id="ARBA00023180"/>
    </source>
</evidence>
<dbReference type="FunFam" id="2.60.40.420:FF:000024">
    <property type="entry name" value="FET5p Multicopper oxidase"/>
    <property type="match status" value="1"/>
</dbReference>
<dbReference type="InterPro" id="IPR011707">
    <property type="entry name" value="Cu-oxidase-like_N"/>
</dbReference>
<evidence type="ECO:0000256" key="4">
    <source>
        <dbReference type="ARBA" id="ARBA00023002"/>
    </source>
</evidence>
<keyword evidence="4" id="KW-0560">Oxidoreductase</keyword>
<evidence type="ECO:0000256" key="8">
    <source>
        <dbReference type="SAM" id="Phobius"/>
    </source>
</evidence>